<gene>
    <name evidence="2" type="ORF">IOQ59_12330</name>
</gene>
<sequence>MKIFRAIVLITLGLLTSLCAQAEGVVVNSGITEMSVSRQFMLSVFAMRTQRWPDGTPVQVFVLPDDHPHHIQFVKSSLHIYPYQLRNIWDRAVFSGSGHSPHVVQTEQEMLERLRIVKGAVGYTSKDLEDEQGVKQLEIY</sequence>
<proteinExistence type="predicted"/>
<keyword evidence="1" id="KW-0732">Signal</keyword>
<evidence type="ECO:0000313" key="2">
    <source>
        <dbReference type="EMBL" id="MBE9398046.1"/>
    </source>
</evidence>
<protein>
    <recommendedName>
        <fullName evidence="4">PBP domain-containing protein</fullName>
    </recommendedName>
</protein>
<feature type="chain" id="PRO_5035175993" description="PBP domain-containing protein" evidence="1">
    <location>
        <begin position="23"/>
        <end position="140"/>
    </location>
</feature>
<dbReference type="AlphaFoldDB" id="A0A8J7FE82"/>
<comment type="caution">
    <text evidence="2">The sequence shown here is derived from an EMBL/GenBank/DDBJ whole genome shotgun (WGS) entry which is preliminary data.</text>
</comment>
<dbReference type="RefSeq" id="WP_193953680.1">
    <property type="nucleotide sequence ID" value="NZ_JADEYS010000011.1"/>
</dbReference>
<dbReference type="SUPFAM" id="SSF53850">
    <property type="entry name" value="Periplasmic binding protein-like II"/>
    <property type="match status" value="1"/>
</dbReference>
<evidence type="ECO:0000256" key="1">
    <source>
        <dbReference type="SAM" id="SignalP"/>
    </source>
</evidence>
<name>A0A8J7FE82_9GAMM</name>
<organism evidence="2 3">
    <name type="scientific">Pontibacterium sinense</name>
    <dbReference type="NCBI Taxonomy" id="2781979"/>
    <lineage>
        <taxon>Bacteria</taxon>
        <taxon>Pseudomonadati</taxon>
        <taxon>Pseudomonadota</taxon>
        <taxon>Gammaproteobacteria</taxon>
        <taxon>Oceanospirillales</taxon>
        <taxon>Oceanospirillaceae</taxon>
        <taxon>Pontibacterium</taxon>
    </lineage>
</organism>
<evidence type="ECO:0000313" key="3">
    <source>
        <dbReference type="Proteomes" id="UP000640333"/>
    </source>
</evidence>
<accession>A0A8J7FE82</accession>
<keyword evidence="3" id="KW-1185">Reference proteome</keyword>
<dbReference type="Proteomes" id="UP000640333">
    <property type="component" value="Unassembled WGS sequence"/>
</dbReference>
<dbReference type="EMBL" id="JADEYS010000011">
    <property type="protein sequence ID" value="MBE9398046.1"/>
    <property type="molecule type" value="Genomic_DNA"/>
</dbReference>
<evidence type="ECO:0008006" key="4">
    <source>
        <dbReference type="Google" id="ProtNLM"/>
    </source>
</evidence>
<feature type="signal peptide" evidence="1">
    <location>
        <begin position="1"/>
        <end position="22"/>
    </location>
</feature>
<reference evidence="2" key="1">
    <citation type="submission" date="2020-10" db="EMBL/GenBank/DDBJ databases">
        <title>Bacterium isolated from coastal waters sediment.</title>
        <authorList>
            <person name="Chen R.-J."/>
            <person name="Lu D.-C."/>
            <person name="Zhu K.-L."/>
            <person name="Du Z.-J."/>
        </authorList>
    </citation>
    <scope>NUCLEOTIDE SEQUENCE</scope>
    <source>
        <strain evidence="2">N1Y112</strain>
    </source>
</reference>